<evidence type="ECO:0000256" key="5">
    <source>
        <dbReference type="ARBA" id="ARBA00023136"/>
    </source>
</evidence>
<reference evidence="8 9" key="1">
    <citation type="submission" date="2019-09" db="EMBL/GenBank/DDBJ databases">
        <authorList>
            <person name="Ou C."/>
        </authorList>
    </citation>
    <scope>NUCLEOTIDE SEQUENCE [LARGE SCALE GENOMIC DNA]</scope>
    <source>
        <strain evidence="8">S2</strain>
        <tissue evidence="8">Leaf</tissue>
    </source>
</reference>
<evidence type="ECO:0000256" key="7">
    <source>
        <dbReference type="ARBA" id="ARBA00023180"/>
    </source>
</evidence>
<keyword evidence="9" id="KW-1185">Reference proteome</keyword>
<keyword evidence="3" id="KW-0732">Signal</keyword>
<dbReference type="InterPro" id="IPR032675">
    <property type="entry name" value="LRR_dom_sf"/>
</dbReference>
<dbReference type="PANTHER" id="PTHR48063:SF101">
    <property type="entry name" value="LRR RECEPTOR-LIKE SERINE_THREONINE-PROTEIN KINASE FLS2"/>
    <property type="match status" value="1"/>
</dbReference>
<dbReference type="PANTHER" id="PTHR48063">
    <property type="entry name" value="LRR RECEPTOR-LIKE KINASE"/>
    <property type="match status" value="1"/>
</dbReference>
<dbReference type="InterPro" id="IPR001611">
    <property type="entry name" value="Leu-rich_rpt"/>
</dbReference>
<evidence type="ECO:0000256" key="6">
    <source>
        <dbReference type="ARBA" id="ARBA00023170"/>
    </source>
</evidence>
<dbReference type="AlphaFoldDB" id="A0A5N5F0V1"/>
<evidence type="ECO:0000256" key="1">
    <source>
        <dbReference type="ARBA" id="ARBA00004479"/>
    </source>
</evidence>
<dbReference type="SUPFAM" id="SSF52058">
    <property type="entry name" value="L domain-like"/>
    <property type="match status" value="1"/>
</dbReference>
<comment type="caution">
    <text evidence="8">The sequence shown here is derived from an EMBL/GenBank/DDBJ whole genome shotgun (WGS) entry which is preliminary data.</text>
</comment>
<proteinExistence type="predicted"/>
<organism evidence="8 9">
    <name type="scientific">Pyrus ussuriensis x Pyrus communis</name>
    <dbReference type="NCBI Taxonomy" id="2448454"/>
    <lineage>
        <taxon>Eukaryota</taxon>
        <taxon>Viridiplantae</taxon>
        <taxon>Streptophyta</taxon>
        <taxon>Embryophyta</taxon>
        <taxon>Tracheophyta</taxon>
        <taxon>Spermatophyta</taxon>
        <taxon>Magnoliopsida</taxon>
        <taxon>eudicotyledons</taxon>
        <taxon>Gunneridae</taxon>
        <taxon>Pentapetalae</taxon>
        <taxon>rosids</taxon>
        <taxon>fabids</taxon>
        <taxon>Rosales</taxon>
        <taxon>Rosaceae</taxon>
        <taxon>Amygdaloideae</taxon>
        <taxon>Maleae</taxon>
        <taxon>Pyrus</taxon>
    </lineage>
</organism>
<keyword evidence="7" id="KW-0325">Glycoprotein</keyword>
<dbReference type="EMBL" id="SMOL01000781">
    <property type="protein sequence ID" value="KAB2596758.1"/>
    <property type="molecule type" value="Genomic_DNA"/>
</dbReference>
<dbReference type="OrthoDB" id="1060944at2759"/>
<comment type="subcellular location">
    <subcellularLocation>
        <location evidence="1">Membrane</location>
        <topology evidence="1">Single-pass type I membrane protein</topology>
    </subcellularLocation>
</comment>
<name>A0A5N5F0V1_9ROSA</name>
<gene>
    <name evidence="8" type="ORF">D8674_032208</name>
</gene>
<dbReference type="Proteomes" id="UP000327157">
    <property type="component" value="Chromosome 7"/>
</dbReference>
<evidence type="ECO:0000256" key="2">
    <source>
        <dbReference type="ARBA" id="ARBA00022692"/>
    </source>
</evidence>
<keyword evidence="5" id="KW-0472">Membrane</keyword>
<reference evidence="8 9" key="3">
    <citation type="submission" date="2019-11" db="EMBL/GenBank/DDBJ databases">
        <title>A de novo genome assembly of a pear dwarfing rootstock.</title>
        <authorList>
            <person name="Wang F."/>
            <person name="Wang J."/>
            <person name="Li S."/>
            <person name="Zhang Y."/>
            <person name="Fang M."/>
            <person name="Ma L."/>
            <person name="Zhao Y."/>
            <person name="Jiang S."/>
        </authorList>
    </citation>
    <scope>NUCLEOTIDE SEQUENCE [LARGE SCALE GENOMIC DNA]</scope>
    <source>
        <strain evidence="8">S2</strain>
        <tissue evidence="8">Leaf</tissue>
    </source>
</reference>
<evidence type="ECO:0000313" key="8">
    <source>
        <dbReference type="EMBL" id="KAB2596758.1"/>
    </source>
</evidence>
<evidence type="ECO:0000256" key="4">
    <source>
        <dbReference type="ARBA" id="ARBA00022989"/>
    </source>
</evidence>
<protein>
    <submittedName>
        <fullName evidence="8">Receptor-like protein kinase 5</fullName>
    </submittedName>
</protein>
<dbReference type="InterPro" id="IPR046956">
    <property type="entry name" value="RLP23-like"/>
</dbReference>
<keyword evidence="2" id="KW-0812">Transmembrane</keyword>
<dbReference type="GO" id="GO:0016020">
    <property type="term" value="C:membrane"/>
    <property type="evidence" value="ECO:0007669"/>
    <property type="project" value="UniProtKB-SubCell"/>
</dbReference>
<reference evidence="9" key="2">
    <citation type="submission" date="2019-10" db="EMBL/GenBank/DDBJ databases">
        <title>A de novo genome assembly of a pear dwarfing rootstock.</title>
        <authorList>
            <person name="Wang F."/>
            <person name="Wang J."/>
            <person name="Li S."/>
            <person name="Zhang Y."/>
            <person name="Fang M."/>
            <person name="Ma L."/>
            <person name="Zhao Y."/>
            <person name="Jiang S."/>
        </authorList>
    </citation>
    <scope>NUCLEOTIDE SEQUENCE [LARGE SCALE GENOMIC DNA]</scope>
</reference>
<dbReference type="PRINTS" id="PR00019">
    <property type="entry name" value="LEURICHRPT"/>
</dbReference>
<dbReference type="GO" id="GO:0016301">
    <property type="term" value="F:kinase activity"/>
    <property type="evidence" value="ECO:0007669"/>
    <property type="project" value="UniProtKB-KW"/>
</dbReference>
<dbReference type="Pfam" id="PF00560">
    <property type="entry name" value="LRR_1"/>
    <property type="match status" value="3"/>
</dbReference>
<accession>A0A5N5F0V1</accession>
<dbReference type="PROSITE" id="PS51450">
    <property type="entry name" value="LRR"/>
    <property type="match status" value="1"/>
</dbReference>
<keyword evidence="8" id="KW-0418">Kinase</keyword>
<dbReference type="Gene3D" id="3.80.10.10">
    <property type="entry name" value="Ribonuclease Inhibitor"/>
    <property type="match status" value="1"/>
</dbReference>
<keyword evidence="4" id="KW-1133">Transmembrane helix</keyword>
<keyword evidence="8" id="KW-0808">Transferase</keyword>
<keyword evidence="6 8" id="KW-0675">Receptor</keyword>
<evidence type="ECO:0000256" key="3">
    <source>
        <dbReference type="ARBA" id="ARBA00022729"/>
    </source>
</evidence>
<evidence type="ECO:0000313" key="9">
    <source>
        <dbReference type="Proteomes" id="UP000327157"/>
    </source>
</evidence>
<sequence length="238" mass="26533">MSRLNFSEVVNWPESISKLPSLVELQLSSCNLPNVELSSLSFVNSSNSLEVLELSDNFLNLSIFYWMANVSTNLVHNGLAGDQLQGPFPDVFANMVSLVSLDLSYNKLEGLSLLRQLFISKNQLNGSITESIGQLSSLENLDLSWNSLNGVVTEAHFSNLSRLNSLDFSHNPLSFNLSSDWTPPFQIKSLGLSSARLALLFRNGFKLKQNLLHFTCLMLRFRILYLISFGTCLPAYSS</sequence>